<dbReference type="EMBL" id="KN840544">
    <property type="protein sequence ID" value="KIP05396.1"/>
    <property type="molecule type" value="Genomic_DNA"/>
</dbReference>
<keyword evidence="1" id="KW-0539">Nucleus</keyword>
<dbReference type="PANTHER" id="PTHR46910:SF38">
    <property type="entry name" value="ZN(2)-C6 FUNGAL-TYPE DOMAIN-CONTAINING PROTEIN"/>
    <property type="match status" value="1"/>
</dbReference>
<dbReference type="GO" id="GO:0003700">
    <property type="term" value="F:DNA-binding transcription factor activity"/>
    <property type="evidence" value="ECO:0007669"/>
    <property type="project" value="InterPro"/>
</dbReference>
<proteinExistence type="predicted"/>
<sequence>MKDLNIDSQHTQYIGRSSSLAIIRTAMALKKEYTQFNSSTSSSSSETPHTTEPKVHARTPEYWNATSSLIRLESPHPPEAFPEPVLMAQLVEAYFRNFNVHFPLLHRPTFDASIRDGLHLRNESFGSMVLLVCATGARFSDDPCVLPKETKSWHWAGWPWFQRVHKTRHLIHLPSPSLYDLQICVLITVYLSVSPVPHAVYPVVGHGLRLAQDMGAHRRATYKQRLTVEDELKKRAFWCLICMERGMSNILGRPNNTHDDDFDIDLPVECDDEYWTNDNPELMFKQPPGKPSTVSMFVQIIHLECILSRVYREIYRAPMQKFLSNPDAAQRVVSELDSELNEFISSLPDHLKWGSQHSDPFFQTQSALLHASYYTVQITVHRSFIPRPGRPSPLSFPSLAICTNAARSSIRVMDKQYIALGSSLCLHWYQTHLFVCSVILLLNVWYAKLSGAAINPGKELREVTKAMHILHTLESRWSTASRLWDVLNAVVEAMSVCYAHSGTASQERPMREPQSVVDQPSGGASFEASPFTAPEFQTQVNWNHDTAVPLPATTVDSQSTSHVPSAFPQATFDFTLPLYSDELGSLPIWSNEGPGPIMNNPMDAAWDTSTPSQATNFGPTTNAAVYSDEIQAPMDIDIDAIFAALLPDSAYDHTLGIASDSDFPYFAQSQNMASAGESSQYTNPSFNYANNPATGGHGIPEWM</sequence>
<dbReference type="Proteomes" id="UP000053257">
    <property type="component" value="Unassembled WGS sequence"/>
</dbReference>
<evidence type="ECO:0000259" key="3">
    <source>
        <dbReference type="SMART" id="SM00906"/>
    </source>
</evidence>
<evidence type="ECO:0000256" key="2">
    <source>
        <dbReference type="SAM" id="MobiDB-lite"/>
    </source>
</evidence>
<dbReference type="AlphaFoldDB" id="A0A0C3RVN7"/>
<dbReference type="InterPro" id="IPR050987">
    <property type="entry name" value="AtrR-like"/>
</dbReference>
<gene>
    <name evidence="4" type="ORF">PHLGIDRAFT_36445</name>
</gene>
<dbReference type="CDD" id="cd12148">
    <property type="entry name" value="fungal_TF_MHR"/>
    <property type="match status" value="1"/>
</dbReference>
<dbReference type="InterPro" id="IPR007219">
    <property type="entry name" value="XnlR_reg_dom"/>
</dbReference>
<organism evidence="4 5">
    <name type="scientific">Phlebiopsis gigantea (strain 11061_1 CR5-6)</name>
    <name type="common">White-rot fungus</name>
    <name type="synonym">Peniophora gigantea</name>
    <dbReference type="NCBI Taxonomy" id="745531"/>
    <lineage>
        <taxon>Eukaryota</taxon>
        <taxon>Fungi</taxon>
        <taxon>Dikarya</taxon>
        <taxon>Basidiomycota</taxon>
        <taxon>Agaricomycotina</taxon>
        <taxon>Agaricomycetes</taxon>
        <taxon>Polyporales</taxon>
        <taxon>Phanerochaetaceae</taxon>
        <taxon>Phlebiopsis</taxon>
    </lineage>
</organism>
<dbReference type="GO" id="GO:0006351">
    <property type="term" value="P:DNA-templated transcription"/>
    <property type="evidence" value="ECO:0007669"/>
    <property type="project" value="InterPro"/>
</dbReference>
<feature type="domain" description="Xylanolytic transcriptional activator regulatory" evidence="3">
    <location>
        <begin position="200"/>
        <end position="273"/>
    </location>
</feature>
<name>A0A0C3RVN7_PHLG1</name>
<evidence type="ECO:0000313" key="5">
    <source>
        <dbReference type="Proteomes" id="UP000053257"/>
    </source>
</evidence>
<evidence type="ECO:0000313" key="4">
    <source>
        <dbReference type="EMBL" id="KIP05396.1"/>
    </source>
</evidence>
<accession>A0A0C3RVN7</accession>
<dbReference type="GO" id="GO:0008270">
    <property type="term" value="F:zinc ion binding"/>
    <property type="evidence" value="ECO:0007669"/>
    <property type="project" value="InterPro"/>
</dbReference>
<reference evidence="4 5" key="1">
    <citation type="journal article" date="2014" name="PLoS Genet.">
        <title>Analysis of the Phlebiopsis gigantea genome, transcriptome and secretome provides insight into its pioneer colonization strategies of wood.</title>
        <authorList>
            <person name="Hori C."/>
            <person name="Ishida T."/>
            <person name="Igarashi K."/>
            <person name="Samejima M."/>
            <person name="Suzuki H."/>
            <person name="Master E."/>
            <person name="Ferreira P."/>
            <person name="Ruiz-Duenas F.J."/>
            <person name="Held B."/>
            <person name="Canessa P."/>
            <person name="Larrondo L.F."/>
            <person name="Schmoll M."/>
            <person name="Druzhinina I.S."/>
            <person name="Kubicek C.P."/>
            <person name="Gaskell J.A."/>
            <person name="Kersten P."/>
            <person name="St John F."/>
            <person name="Glasner J."/>
            <person name="Sabat G."/>
            <person name="Splinter BonDurant S."/>
            <person name="Syed K."/>
            <person name="Yadav J."/>
            <person name="Mgbeahuruike A.C."/>
            <person name="Kovalchuk A."/>
            <person name="Asiegbu F.O."/>
            <person name="Lackner G."/>
            <person name="Hoffmeister D."/>
            <person name="Rencoret J."/>
            <person name="Gutierrez A."/>
            <person name="Sun H."/>
            <person name="Lindquist E."/>
            <person name="Barry K."/>
            <person name="Riley R."/>
            <person name="Grigoriev I.V."/>
            <person name="Henrissat B."/>
            <person name="Kues U."/>
            <person name="Berka R.M."/>
            <person name="Martinez A.T."/>
            <person name="Covert S.F."/>
            <person name="Blanchette R.A."/>
            <person name="Cullen D."/>
        </authorList>
    </citation>
    <scope>NUCLEOTIDE SEQUENCE [LARGE SCALE GENOMIC DNA]</scope>
    <source>
        <strain evidence="4 5">11061_1 CR5-6</strain>
    </source>
</reference>
<feature type="region of interest" description="Disordered" evidence="2">
    <location>
        <begin position="36"/>
        <end position="57"/>
    </location>
</feature>
<dbReference type="GO" id="GO:0003677">
    <property type="term" value="F:DNA binding"/>
    <property type="evidence" value="ECO:0007669"/>
    <property type="project" value="InterPro"/>
</dbReference>
<dbReference type="STRING" id="745531.A0A0C3RVN7"/>
<dbReference type="PANTHER" id="PTHR46910">
    <property type="entry name" value="TRANSCRIPTION FACTOR PDR1"/>
    <property type="match status" value="1"/>
</dbReference>
<dbReference type="HOGENOM" id="CLU_006019_3_1_1"/>
<keyword evidence="5" id="KW-1185">Reference proteome</keyword>
<dbReference type="OrthoDB" id="25921at2759"/>
<evidence type="ECO:0000256" key="1">
    <source>
        <dbReference type="ARBA" id="ARBA00023242"/>
    </source>
</evidence>
<feature type="compositionally biased region" description="Low complexity" evidence="2">
    <location>
        <begin position="38"/>
        <end position="48"/>
    </location>
</feature>
<protein>
    <recommendedName>
        <fullName evidence="3">Xylanolytic transcriptional activator regulatory domain-containing protein</fullName>
    </recommendedName>
</protein>
<dbReference type="Pfam" id="PF04082">
    <property type="entry name" value="Fungal_trans"/>
    <property type="match status" value="1"/>
</dbReference>
<dbReference type="SMART" id="SM00906">
    <property type="entry name" value="Fungal_trans"/>
    <property type="match status" value="1"/>
</dbReference>